<evidence type="ECO:0000259" key="2">
    <source>
        <dbReference type="Pfam" id="PF00437"/>
    </source>
</evidence>
<evidence type="ECO:0000256" key="1">
    <source>
        <dbReference type="ARBA" id="ARBA00006611"/>
    </source>
</evidence>
<feature type="domain" description="Bacterial type II secretion system protein E" evidence="2">
    <location>
        <begin position="93"/>
        <end position="292"/>
    </location>
</feature>
<dbReference type="PANTHER" id="PTHR30486">
    <property type="entry name" value="TWITCHING MOTILITY PROTEIN PILT"/>
    <property type="match status" value="1"/>
</dbReference>
<dbReference type="PANTHER" id="PTHR30486:SF6">
    <property type="entry name" value="TYPE IV PILUS RETRACTATION ATPASE PILT"/>
    <property type="match status" value="1"/>
</dbReference>
<reference evidence="3" key="2">
    <citation type="submission" date="2021-08" db="EMBL/GenBank/DDBJ databases">
        <authorList>
            <person name="Tani A."/>
            <person name="Ola A."/>
            <person name="Ogura Y."/>
            <person name="Katsura K."/>
            <person name="Hayashi T."/>
        </authorList>
    </citation>
    <scope>NUCLEOTIDE SEQUENCE</scope>
    <source>
        <strain evidence="3">DSM 16372</strain>
    </source>
</reference>
<dbReference type="AlphaFoldDB" id="A0AAV4ZMU6"/>
<dbReference type="InterPro" id="IPR027417">
    <property type="entry name" value="P-loop_NTPase"/>
</dbReference>
<dbReference type="InterPro" id="IPR050921">
    <property type="entry name" value="T4SS_GSP_E_ATPase"/>
</dbReference>
<accession>A0AAV4ZMU6</accession>
<gene>
    <name evidence="3" type="ORF">BHAOGJBA_2951</name>
</gene>
<organism evidence="3 4">
    <name type="scientific">Methylobacterium hispanicum</name>
    <dbReference type="NCBI Taxonomy" id="270350"/>
    <lineage>
        <taxon>Bacteria</taxon>
        <taxon>Pseudomonadati</taxon>
        <taxon>Pseudomonadota</taxon>
        <taxon>Alphaproteobacteria</taxon>
        <taxon>Hyphomicrobiales</taxon>
        <taxon>Methylobacteriaceae</taxon>
        <taxon>Methylobacterium</taxon>
    </lineage>
</organism>
<dbReference type="SUPFAM" id="SSF52540">
    <property type="entry name" value="P-loop containing nucleoside triphosphate hydrolases"/>
    <property type="match status" value="1"/>
</dbReference>
<sequence length="351" mass="38160">MSEGTVASLPRSPQEIFAAAGHADKDGFRLRDLEFTDLFVAEDGTAFLKNVTGAKGVLAQIPRGVVSDLNDVMPIVFARGQKQKHFALEHDGVRYRCARMKHQDNVTYVLRRVPSPVPGFGTLGLPKVVVHTFAGFANSRKKEGLILLAGATGQGKTTTASSLLQAFVTFSGGVGVTVEDPPELGLEGRMGPNGRCYQITVEDGVFGPYIKDALRWSPNFILIGEVRDSQAAYEAIRLAVSGHLVITTIHANSPIGAIQSLIKYASVLENKDLVQSILSDSLSAVVHQKLERHPEHGMLLRGEFLFVGDDPAIRTKIREGSISALKQELEAQKILIEQGRSPLLSSDERRR</sequence>
<dbReference type="GO" id="GO:0016887">
    <property type="term" value="F:ATP hydrolysis activity"/>
    <property type="evidence" value="ECO:0007669"/>
    <property type="project" value="InterPro"/>
</dbReference>
<comment type="caution">
    <text evidence="3">The sequence shown here is derived from an EMBL/GenBank/DDBJ whole genome shotgun (WGS) entry which is preliminary data.</text>
</comment>
<dbReference type="RefSeq" id="WP_238230247.1">
    <property type="nucleotide sequence ID" value="NZ_BPQO01000011.1"/>
</dbReference>
<keyword evidence="4" id="KW-1185">Reference proteome</keyword>
<dbReference type="Pfam" id="PF00437">
    <property type="entry name" value="T2SSE"/>
    <property type="match status" value="1"/>
</dbReference>
<dbReference type="InterPro" id="IPR001482">
    <property type="entry name" value="T2SS/T4SS_dom"/>
</dbReference>
<dbReference type="Proteomes" id="UP001055247">
    <property type="component" value="Unassembled WGS sequence"/>
</dbReference>
<evidence type="ECO:0000313" key="4">
    <source>
        <dbReference type="Proteomes" id="UP001055247"/>
    </source>
</evidence>
<name>A0AAV4ZMU6_9HYPH</name>
<comment type="similarity">
    <text evidence="1">Belongs to the GSP E family.</text>
</comment>
<evidence type="ECO:0000313" key="3">
    <source>
        <dbReference type="EMBL" id="GJD89424.1"/>
    </source>
</evidence>
<dbReference type="Gene3D" id="3.40.50.300">
    <property type="entry name" value="P-loop containing nucleotide triphosphate hydrolases"/>
    <property type="match status" value="1"/>
</dbReference>
<dbReference type="EMBL" id="BPQO01000011">
    <property type="protein sequence ID" value="GJD89424.1"/>
    <property type="molecule type" value="Genomic_DNA"/>
</dbReference>
<protein>
    <recommendedName>
        <fullName evidence="2">Bacterial type II secretion system protein E domain-containing protein</fullName>
    </recommendedName>
</protein>
<proteinExistence type="inferred from homology"/>
<reference evidence="3" key="1">
    <citation type="journal article" date="2016" name="Front. Microbiol.">
        <title>Genome Sequence of the Piezophilic, Mesophilic Sulfate-Reducing Bacterium Desulfovibrio indicus J2T.</title>
        <authorList>
            <person name="Cao J."/>
            <person name="Maignien L."/>
            <person name="Shao Z."/>
            <person name="Alain K."/>
            <person name="Jebbar M."/>
        </authorList>
    </citation>
    <scope>NUCLEOTIDE SEQUENCE</scope>
    <source>
        <strain evidence="3">DSM 16372</strain>
    </source>
</reference>